<dbReference type="OrthoDB" id="9783707at2"/>
<protein>
    <submittedName>
        <fullName evidence="13">EamA family transporter</fullName>
    </submittedName>
</protein>
<comment type="caution">
    <text evidence="13">The sequence shown here is derived from an EMBL/GenBank/DDBJ whole genome shotgun (WGS) entry which is preliminary data.</text>
</comment>
<feature type="transmembrane region" description="Helical" evidence="11">
    <location>
        <begin position="66"/>
        <end position="89"/>
    </location>
</feature>
<feature type="domain" description="EamA" evidence="12">
    <location>
        <begin position="168"/>
        <end position="302"/>
    </location>
</feature>
<dbReference type="Gene3D" id="1.10.3730.20">
    <property type="match status" value="2"/>
</dbReference>
<name>A0A2N8KXQ5_9BURK</name>
<keyword evidence="8 11" id="KW-1133">Transmembrane helix</keyword>
<keyword evidence="6 11" id="KW-0812">Transmembrane</keyword>
<feature type="transmembrane region" description="Helical" evidence="11">
    <location>
        <begin position="33"/>
        <end position="54"/>
    </location>
</feature>
<dbReference type="GO" id="GO:0009245">
    <property type="term" value="P:lipid A biosynthetic process"/>
    <property type="evidence" value="ECO:0007669"/>
    <property type="project" value="UniProtKB-KW"/>
</dbReference>
<dbReference type="GO" id="GO:0005886">
    <property type="term" value="C:plasma membrane"/>
    <property type="evidence" value="ECO:0007669"/>
    <property type="project" value="UniProtKB-SubCell"/>
</dbReference>
<comment type="subcellular location">
    <subcellularLocation>
        <location evidence="1">Cell membrane</location>
        <topology evidence="1">Multi-pass membrane protein</topology>
    </subcellularLocation>
</comment>
<dbReference type="InterPro" id="IPR000390">
    <property type="entry name" value="Small_drug/metabolite_transptr"/>
</dbReference>
<evidence type="ECO:0000259" key="12">
    <source>
        <dbReference type="Pfam" id="PF00892"/>
    </source>
</evidence>
<dbReference type="PANTHER" id="PTHR30561">
    <property type="entry name" value="SMR FAMILY PROTON-DEPENDENT DRUG EFFLUX TRANSPORTER SUGE"/>
    <property type="match status" value="1"/>
</dbReference>
<feature type="transmembrane region" description="Helical" evidence="11">
    <location>
        <begin position="109"/>
        <end position="137"/>
    </location>
</feature>
<keyword evidence="14" id="KW-1185">Reference proteome</keyword>
<keyword evidence="5" id="KW-0441">Lipid A biosynthesis</keyword>
<evidence type="ECO:0000256" key="11">
    <source>
        <dbReference type="SAM" id="Phobius"/>
    </source>
</evidence>
<dbReference type="SUPFAM" id="SSF103481">
    <property type="entry name" value="Multidrug resistance efflux transporter EmrE"/>
    <property type="match status" value="2"/>
</dbReference>
<dbReference type="Pfam" id="PF00892">
    <property type="entry name" value="EamA"/>
    <property type="match status" value="2"/>
</dbReference>
<keyword evidence="7" id="KW-0448">Lipopolysaccharide biosynthesis</keyword>
<evidence type="ECO:0000256" key="4">
    <source>
        <dbReference type="ARBA" id="ARBA00022519"/>
    </source>
</evidence>
<proteinExistence type="predicted"/>
<dbReference type="InterPro" id="IPR037185">
    <property type="entry name" value="EmrE-like"/>
</dbReference>
<feature type="transmembrane region" description="Helical" evidence="11">
    <location>
        <begin position="169"/>
        <end position="186"/>
    </location>
</feature>
<accession>A0A2N8KXQ5</accession>
<dbReference type="InterPro" id="IPR000620">
    <property type="entry name" value="EamA_dom"/>
</dbReference>
<keyword evidence="2" id="KW-1003">Cell membrane</keyword>
<feature type="transmembrane region" description="Helical" evidence="11">
    <location>
        <begin position="262"/>
        <end position="280"/>
    </location>
</feature>
<evidence type="ECO:0000256" key="7">
    <source>
        <dbReference type="ARBA" id="ARBA00022985"/>
    </source>
</evidence>
<keyword evidence="9" id="KW-0443">Lipid metabolism</keyword>
<evidence type="ECO:0000256" key="8">
    <source>
        <dbReference type="ARBA" id="ARBA00022989"/>
    </source>
</evidence>
<reference evidence="13 14" key="1">
    <citation type="submission" date="2018-01" db="EMBL/GenBank/DDBJ databases">
        <title>Draft genome sequence of Paucibacter aquatile CR182 isolated from freshwater of the Nakdong River.</title>
        <authorList>
            <person name="Choi A."/>
            <person name="Chung E.J."/>
        </authorList>
    </citation>
    <scope>NUCLEOTIDE SEQUENCE [LARGE SCALE GENOMIC DNA]</scope>
    <source>
        <strain evidence="13 14">CR182</strain>
    </source>
</reference>
<keyword evidence="3" id="KW-0444">Lipid biosynthesis</keyword>
<feature type="transmembrane region" description="Helical" evidence="11">
    <location>
        <begin position="287"/>
        <end position="304"/>
    </location>
</feature>
<keyword evidence="4" id="KW-0997">Cell inner membrane</keyword>
<evidence type="ECO:0000256" key="1">
    <source>
        <dbReference type="ARBA" id="ARBA00004651"/>
    </source>
</evidence>
<dbReference type="PANTHER" id="PTHR30561:SF9">
    <property type="entry name" value="4-AMINO-4-DEOXY-L-ARABINOSE-PHOSPHOUNDECAPRENOL FLIPPASE SUBUNIT ARNF-RELATED"/>
    <property type="match status" value="1"/>
</dbReference>
<dbReference type="GO" id="GO:0022857">
    <property type="term" value="F:transmembrane transporter activity"/>
    <property type="evidence" value="ECO:0007669"/>
    <property type="project" value="InterPro"/>
</dbReference>
<feature type="transmembrane region" description="Helical" evidence="11">
    <location>
        <begin position="192"/>
        <end position="214"/>
    </location>
</feature>
<evidence type="ECO:0000256" key="5">
    <source>
        <dbReference type="ARBA" id="ARBA00022556"/>
    </source>
</evidence>
<organism evidence="13 14">
    <name type="scientific">Kinneretia aquatilis</name>
    <dbReference type="NCBI Taxonomy" id="2070761"/>
    <lineage>
        <taxon>Bacteria</taxon>
        <taxon>Pseudomonadati</taxon>
        <taxon>Pseudomonadota</taxon>
        <taxon>Betaproteobacteria</taxon>
        <taxon>Burkholderiales</taxon>
        <taxon>Sphaerotilaceae</taxon>
        <taxon>Roseateles</taxon>
    </lineage>
</organism>
<feature type="transmembrane region" description="Helical" evidence="11">
    <location>
        <begin position="235"/>
        <end position="256"/>
    </location>
</feature>
<evidence type="ECO:0000313" key="13">
    <source>
        <dbReference type="EMBL" id="PND38243.1"/>
    </source>
</evidence>
<evidence type="ECO:0000256" key="3">
    <source>
        <dbReference type="ARBA" id="ARBA00022516"/>
    </source>
</evidence>
<dbReference type="AlphaFoldDB" id="A0A2N8KXQ5"/>
<dbReference type="Proteomes" id="UP000235916">
    <property type="component" value="Unassembled WGS sequence"/>
</dbReference>
<dbReference type="RefSeq" id="WP_102768162.1">
    <property type="nucleotide sequence ID" value="NZ_POSP01000003.1"/>
</dbReference>
<evidence type="ECO:0000256" key="10">
    <source>
        <dbReference type="ARBA" id="ARBA00023136"/>
    </source>
</evidence>
<gene>
    <name evidence="13" type="ORF">C1O66_12390</name>
</gene>
<evidence type="ECO:0000256" key="9">
    <source>
        <dbReference type="ARBA" id="ARBA00023098"/>
    </source>
</evidence>
<dbReference type="GO" id="GO:0009103">
    <property type="term" value="P:lipopolysaccharide biosynthetic process"/>
    <property type="evidence" value="ECO:0007669"/>
    <property type="project" value="UniProtKB-KW"/>
</dbReference>
<dbReference type="EMBL" id="POSP01000003">
    <property type="protein sequence ID" value="PND38243.1"/>
    <property type="molecule type" value="Genomic_DNA"/>
</dbReference>
<evidence type="ECO:0000313" key="14">
    <source>
        <dbReference type="Proteomes" id="UP000235916"/>
    </source>
</evidence>
<evidence type="ECO:0000256" key="6">
    <source>
        <dbReference type="ARBA" id="ARBA00022692"/>
    </source>
</evidence>
<sequence length="305" mass="31840">MSPFALALVLAAAICHASWNLIAKRSGGGGNEFVLMSSILVGLVWAPVVAWTGVEGVATWGWLEWTVLAVSAAVHVLYFRCLLHGYSVADLTVVYPLARGSGPLLSSVAAVFVLGESLSWLGAAGALAVVSGVFLIAGGPALLRQLLGRGEAGALSESRAFVRQRLHRGLFWGALTGVFIATYTVIDGYAVKVLLISPILVDYVGNVLRIPVMGPFALRDPARFKAVWRTQWKPALAIAVLGPMSYIMVLYAMQLAPLSHVAPAREVSMLFAALAGGSLLGEGDRGLRLLGAAAIALGVAGLALG</sequence>
<keyword evidence="10 11" id="KW-0472">Membrane</keyword>
<feature type="domain" description="EamA" evidence="12">
    <location>
        <begin position="5"/>
        <end position="137"/>
    </location>
</feature>
<evidence type="ECO:0000256" key="2">
    <source>
        <dbReference type="ARBA" id="ARBA00022475"/>
    </source>
</evidence>